<accession>A0A1F8CR34</accession>
<dbReference type="AlphaFoldDB" id="A0A1F8CR34"/>
<organism evidence="1 2">
    <name type="scientific">Candidatus Woesebacteria bacterium RIFOXYB1_FULL_38_16</name>
    <dbReference type="NCBI Taxonomy" id="1802538"/>
    <lineage>
        <taxon>Bacteria</taxon>
        <taxon>Candidatus Woeseibacteriota</taxon>
    </lineage>
</organism>
<dbReference type="STRING" id="1802538.A2382_04100"/>
<comment type="caution">
    <text evidence="1">The sequence shown here is derived from an EMBL/GenBank/DDBJ whole genome shotgun (WGS) entry which is preliminary data.</text>
</comment>
<sequence length="240" mass="27282">MEIVIEFQPLNKNENIRLESAMDEFRALALWMVNNEKNGYLFELIKKHSLQFAVDIYEQGRVNDKSVDLLFAQMSSVKRAFGIGYQDVQTAKQKQLFIGAGFWEMRRFIGQMSDAVQLIYEKKPTHIVCAGLSGCVLGEYLGVGLQREYGYELLVDHMIFERDGKLPIGGQLKEGFELVGKNILIVEDAVDEARTLGIMTRVLSGLRGDLTYHLFSLQIENNNQVQQVLEGMESVICFSE</sequence>
<evidence type="ECO:0000313" key="1">
    <source>
        <dbReference type="EMBL" id="OGM78721.1"/>
    </source>
</evidence>
<evidence type="ECO:0000313" key="2">
    <source>
        <dbReference type="Proteomes" id="UP000178999"/>
    </source>
</evidence>
<gene>
    <name evidence="1" type="ORF">A2382_04100</name>
</gene>
<reference evidence="1 2" key="1">
    <citation type="journal article" date="2016" name="Nat. Commun.">
        <title>Thousands of microbial genomes shed light on interconnected biogeochemical processes in an aquifer system.</title>
        <authorList>
            <person name="Anantharaman K."/>
            <person name="Brown C.T."/>
            <person name="Hug L.A."/>
            <person name="Sharon I."/>
            <person name="Castelle C.J."/>
            <person name="Probst A.J."/>
            <person name="Thomas B.C."/>
            <person name="Singh A."/>
            <person name="Wilkins M.J."/>
            <person name="Karaoz U."/>
            <person name="Brodie E.L."/>
            <person name="Williams K.H."/>
            <person name="Hubbard S.S."/>
            <person name="Banfield J.F."/>
        </authorList>
    </citation>
    <scope>NUCLEOTIDE SEQUENCE [LARGE SCALE GENOMIC DNA]</scope>
</reference>
<protein>
    <recommendedName>
        <fullName evidence="3">Phosphoribosyltransferase domain-containing protein</fullName>
    </recommendedName>
</protein>
<evidence type="ECO:0008006" key="3">
    <source>
        <dbReference type="Google" id="ProtNLM"/>
    </source>
</evidence>
<name>A0A1F8CR34_9BACT</name>
<dbReference type="SUPFAM" id="SSF53271">
    <property type="entry name" value="PRTase-like"/>
    <property type="match status" value="1"/>
</dbReference>
<dbReference type="Proteomes" id="UP000178999">
    <property type="component" value="Unassembled WGS sequence"/>
</dbReference>
<dbReference type="InterPro" id="IPR029057">
    <property type="entry name" value="PRTase-like"/>
</dbReference>
<dbReference type="EMBL" id="MGHY01000030">
    <property type="protein sequence ID" value="OGM78721.1"/>
    <property type="molecule type" value="Genomic_DNA"/>
</dbReference>
<proteinExistence type="predicted"/>